<evidence type="ECO:0000256" key="5">
    <source>
        <dbReference type="SAM" id="MobiDB-lite"/>
    </source>
</evidence>
<evidence type="ECO:0000259" key="7">
    <source>
        <dbReference type="PROSITE" id="PS51469"/>
    </source>
</evidence>
<keyword evidence="2 6" id="KW-0812">Transmembrane</keyword>
<comment type="caution">
    <text evidence="8">The sequence shown here is derived from an EMBL/GenBank/DDBJ whole genome shotgun (WGS) entry which is preliminary data.</text>
</comment>
<feature type="region of interest" description="Disordered" evidence="5">
    <location>
        <begin position="1132"/>
        <end position="1251"/>
    </location>
</feature>
<feature type="compositionally biased region" description="Low complexity" evidence="5">
    <location>
        <begin position="644"/>
        <end position="668"/>
    </location>
</feature>
<dbReference type="PANTHER" id="PTHR12953">
    <property type="entry name" value="MEMBRANE PROTEIN CH1 RELATED"/>
    <property type="match status" value="1"/>
</dbReference>
<feature type="compositionally biased region" description="Low complexity" evidence="5">
    <location>
        <begin position="3797"/>
        <end position="3806"/>
    </location>
</feature>
<feature type="region of interest" description="Disordered" evidence="5">
    <location>
        <begin position="2825"/>
        <end position="2886"/>
    </location>
</feature>
<feature type="region of interest" description="Disordered" evidence="5">
    <location>
        <begin position="1074"/>
        <end position="1112"/>
    </location>
</feature>
<feature type="compositionally biased region" description="Low complexity" evidence="5">
    <location>
        <begin position="1132"/>
        <end position="1146"/>
    </location>
</feature>
<feature type="region of interest" description="Disordered" evidence="5">
    <location>
        <begin position="2691"/>
        <end position="2765"/>
    </location>
</feature>
<sequence>MRAAGSEGGCHISRKGAAWKSAHTRRLEEVKTSALCRSGHIVAATFFQISVQKDRGAGFASCAVASKPADSPQDCLSPSSPSMRLRGSRCPFAWRPSGASPSLREPSGGGSLQQRFAASPSAYPPVSPESSYEAAALVSARLDPVCLLSRLSSVCRQSLSACSSSASSPSAAFRRRGRPHSSAKGTAALRSCSTPCAAVDLAGSFSPPGSMKLSNVFEGRWRLARRPRRGGRRGLSGAVFSGAAVVGSGDGFVSPPPQAALLRPRSASACGPSPLSVASSLPRLRLQSFRRMRRPAGPPQEDAAAASRRSCFRLCSSSYPAPHSGAVFSSLPLRRSLSSSLSSVFESTRSEFSSAPSPLCLSRAPAGASAGASSANRRSLRCASRSLRRIRPQGALGAETPKAKRRKKRKEGSESKRREAEEATAAFKLKDGSLGLARTNASAAQVQQLLPLALSRPPLPPSSVAVSKRLFARGLRSSPFCSPLPLSAFLSFSLFRPELTGRFGTKAEARGRSLLSRLSLIYLLFLSLLCLPSSLHLVYTPPGGSPAHALSLVAATRSPGPPTAVEETAGGGAGAAARARLLVEAPLDAAERSEASPSARAREQHLETGRDRADRPRAEEGGEGIQKSEGGSTGMARPPGDRNASGPTAPLPAPGSSLSPESSPAQTEDGGGDSKTEEEEEAASRKAKGHASEAPGGGTGSQEEAGVPGSCERLENGELGAEGDAGKPAADLSARGAKEAPREANSGEGAGAAPRASGQESAGKEKEGGTQDGRVARDADTGATEGGLAEDVERDAEGGTGDPREVSRETGETERPEREKSQRGEKSAKQAPGGAAGSAKVNTSASGTETESRERGKDASSSLELPSTAGASGEAEAAAARAFLVMEGSASRGLEGDEAVKPQEELRVQSSGALTPGSAASSSAEPQAQVRASGQTDDAGGREAAGQQKQRGAPGCREMLDEGLSQNSAPGRSKEAPDDSPPSSSVVTVQFPLALSSCSPPSSPAAADGAAEGAGREVLSPCAAFSPPAPWPSQPTSPKSDSSLSAPAPGVACAVEAESECSVSSLVARSLAALAAPRKRPGRAGAGPGRAASGDEGGSEGDSEAREDATGGERRLFSRVFGLIASLSSLLPSARPRASASPARASQLGAATAASSLPPSRSRASSRSRLAPLLSSAHSASLSPLPPSPADGARQAGAASRRAAAARALGGPSPREPSAASGAPSAAVLSTSSAFSRGSEGGAGAPSGCALRPCSLQSGEEDVRERLPAADSCALASGCIGRRSRAMHQGEAPARPTLSRRGGYQARWVSPLSSGCPNRFRDASGAASPFAAATLQSLFSPACECDVTGHRLRAAGETEPADAEDTEEVCVVRRQPEEEDLFLPFSLSCAGPSSTSEEPRVQLGGEAEAHSQQAGLSSAVSKGAPLAGEEVARESGEAAEAPPGAETRLRLHVRRARESDETLTPSLPLRYLLPVSLQRAFLSRRGRVSDADRAARRDGGGDRPVAGEKVDEPRAAQSRVDEALRRHSEGAEDGVADDAGGVASFARSERAEKETPPVSRGGDGEQGVPAGAPVGDSQSLDAASEAAGGSGGLPASPSTPAGPERAAAPSRRPAPAKPQEPFLNGRPFLRGRPYEAEAQKLKFDFASLDAGARVVASSRGVANIKAVQRNDLDSYMLVPCSLHPKFFVLSFTEPIHVEQVALASMEIYASAFRHIQLLGSDSYPTKQWKLLANLETNPEEAQEIFDVKKICATLHDGQACWAKYLKVRLLSHHVVESPYYYCSLTSFHVFGSTGFQMLESHIHSEEGPDDEKPRPEEGDAPGEAGEEDSEDGAEARGVAGERALRAAAPASTAQTANALKGGRRGGGGGGGGDGGDEGEQVEAQEGRREDPEGRQSGERAAQGGEGGARAGRGDSEAEETREADGREESGEGEAGWHAADMQPGQSPAAAAAGARGGGVPPSSPEARQETPDGGGEAEASSGPGGEKLSRGSDGQLPQSRGKAGRSTSPSAEGEEGVRVDASAPAAPSLAAWNPAEGRKESERAAPETGAAHSVCSDDHSEGGDACVERAASSAAGGGALGARDAAPRRAAPDEQGAGCRGTGSRREEDGQGHQGASAETGRRQTERGRERQAETGTRLGPADSTLSHAETRRPREDSPGEARLPPSLREASAGARGVATDSGRTAERAEAAAAPALALGALRTASGDALPIEKRALGDRRDDGRQGQARVEGGAARRKSEETEASCAAHPHTQHRAGDSGTRAVAGGTFPGEANDEKGEERKKPGREDGEGRPTPARFRIDPYAPLPDGKAKQHAPVSPAAAPSTSRSRGEGVEIGGRVRATRAAPEAPGLDEGSSPAASAGASKPSSASCSPPSWEGGGAAPAQDEGEREDDQGLLRQLHQWRDIARLPLLFAPSTPGSLGAAAPGVPTHASLLRTVFNFLFPSGGPFEARGPPALAFPAPAVFTSPFPSQARTEDLEPALGEGVQGRESENAAKEAGEALRREAGRQEGATARAAPVEASALRSLKDAPRKREDERRDDVEREGPEEKARGREAAGELREPGSALPSTRRPSFLPSFHARATSAGAAGAGDEGGLAPAERRFSYFLERLFRRHLPSLAHAGSHGSPSAPASPVSDVGPPSDARVPSAFRRSPAAFTPTAQFASFAASSLPHNTIFEDLLAWTDRERRELPFSPGEGDAAPASGADSAPPLPSLPWRGGSRQTAEGLPAQDAREGAQALTQAVPSAVARSKASQGSRGGEGGAANTLAARGDILVQHGQQDLLLLLMQNLPAAAAAASAKLFPAGAPLLARGVAESPVADLASAPAASPSAPPPKSASTGSGSAAGSGRGAVKAALASAASHAGDKPGAPSAAKESVPSASGTKGSGHVLLTLVDRMKAAESQGAQIRAKISELALSIHSNQQQILQQAVLLQLIQELVAFLYIRLSKFDVIVPRLPFLVDFCDSGAAAAAALAAKRAALQRVSSPATAVGAHERSCARDGLGLFQAEKCPARDTARSLLWGEEEADAGDGGFFDRVSVGGSGSLQGRGGEDGGACGGQRQRGQSGGAHAWGAKGRRSRVGREGGRRVWGVHRRGKDGQAGKRSWDELHSLEKDAGRGDGSGCVDVGGSPFAPEEDEATLWAFLFGFAAWGLTALGSSLRFLAQETCFVLLAPLVDAASSSALPSPHSAAATPSPGRLFCLRTTELGAGLLGLLAAVQQRLAAVVAQSVPHAGSIWRHVWGVFPSSGFWTEDGPRVLSLLLLVLLLHTMCGLLILRFFSSKAREAAARAAAAVRECQELRSSLDRLLRMPPPREGLGLLQTVADTPAGTANAAEAAWKSGAGGETREEATEESAAAADRKRTGLLVAAQRRAAAEGTGGRGAAKGRQGEDQETGNERLPSHAARRDSPSGPCELCVAQIQPTPGAEKLSGAYERFELASSALKREGVRLGSRKRNGDPRRRSVDVLLSPVLPASPPSFLPAFRKAERDRLAAVPRRLSSPVEERRNGALLPHTAALRALPAAARAPRMALNLSQCLPASSESLASEFTVRSSSSASRSAGGGSSSLALACAGGLQRAGQREIRGPSLPQGAQARGEAGAAPHAGAIRNAGKWRGDTLTALPSALASFDGREKAAPDAARASTADAACGNGAAALRRRGSLLSSKHAVALEEEGRGDAAVERVDGRLASPSDGDLAQSPFSVAPSHVVVASAAVPRRPGEASGGFGGVSCRIAERRSEGEVAERKSEARERRDETSAEDRVPQRKLYQGRAHGSRKAFKLQRHTLKGGAGSGGLSGAMTTTAASSQPASFGPSAKATPGGLGQSKGVTSSFVDEAPNSRPPAG</sequence>
<feature type="compositionally biased region" description="Basic and acidic residues" evidence="5">
    <location>
        <begin position="894"/>
        <end position="907"/>
    </location>
</feature>
<feature type="compositionally biased region" description="Gly residues" evidence="5">
    <location>
        <begin position="3046"/>
        <end position="3059"/>
    </location>
</feature>
<feature type="compositionally biased region" description="Polar residues" evidence="5">
    <location>
        <begin position="840"/>
        <end position="849"/>
    </location>
</feature>
<feature type="compositionally biased region" description="Basic and acidic residues" evidence="5">
    <location>
        <begin position="762"/>
        <end position="780"/>
    </location>
</feature>
<feature type="compositionally biased region" description="Low complexity" evidence="5">
    <location>
        <begin position="1153"/>
        <end position="1183"/>
    </location>
</feature>
<feature type="compositionally biased region" description="Basic and acidic residues" evidence="5">
    <location>
        <begin position="2120"/>
        <end position="2133"/>
    </location>
</feature>
<gene>
    <name evidence="8" type="ORF">BESB_033450</name>
</gene>
<feature type="compositionally biased region" description="Basic and acidic residues" evidence="5">
    <location>
        <begin position="2488"/>
        <end position="2509"/>
    </location>
</feature>
<feature type="compositionally biased region" description="Low complexity" evidence="5">
    <location>
        <begin position="2021"/>
        <end position="2035"/>
    </location>
</feature>
<feature type="compositionally biased region" description="Low complexity" evidence="5">
    <location>
        <begin position="994"/>
        <end position="1013"/>
    </location>
</feature>
<feature type="compositionally biased region" description="Basic and acidic residues" evidence="5">
    <location>
        <begin position="589"/>
        <end position="620"/>
    </location>
</feature>
<feature type="compositionally biased region" description="Low complexity" evidence="5">
    <location>
        <begin position="1943"/>
        <end position="1953"/>
    </location>
</feature>
<feature type="region of interest" description="Disordered" evidence="5">
    <location>
        <begin position="3736"/>
        <end position="3844"/>
    </location>
</feature>
<feature type="region of interest" description="Disordered" evidence="5">
    <location>
        <begin position="1804"/>
        <end position="2395"/>
    </location>
</feature>
<dbReference type="GeneID" id="40308326"/>
<evidence type="ECO:0000256" key="2">
    <source>
        <dbReference type="ARBA" id="ARBA00022692"/>
    </source>
</evidence>
<feature type="compositionally biased region" description="Polar residues" evidence="5">
    <location>
        <begin position="1410"/>
        <end position="1420"/>
    </location>
</feature>
<feature type="compositionally biased region" description="Basic and acidic residues" evidence="5">
    <location>
        <begin position="1884"/>
        <end position="1897"/>
    </location>
</feature>
<feature type="compositionally biased region" description="Low complexity" evidence="5">
    <location>
        <begin position="363"/>
        <end position="385"/>
    </location>
</feature>
<feature type="region of interest" description="Disordered" evidence="5">
    <location>
        <begin position="163"/>
        <end position="186"/>
    </location>
</feature>
<feature type="compositionally biased region" description="Low complexity" evidence="5">
    <location>
        <begin position="163"/>
        <end position="172"/>
    </location>
</feature>
<feature type="compositionally biased region" description="Basic and acidic residues" evidence="5">
    <location>
        <begin position="1804"/>
        <end position="1817"/>
    </location>
</feature>
<feature type="compositionally biased region" description="Basic and acidic residues" evidence="5">
    <location>
        <begin position="2211"/>
        <end position="2225"/>
    </location>
</feature>
<dbReference type="STRING" id="94643.A0A2A9MMA6"/>
<feature type="region of interest" description="Disordered" evidence="5">
    <location>
        <begin position="3046"/>
        <end position="3107"/>
    </location>
</feature>
<evidence type="ECO:0000313" key="9">
    <source>
        <dbReference type="Proteomes" id="UP000224006"/>
    </source>
</evidence>
<feature type="compositionally biased region" description="Basic and acidic residues" evidence="5">
    <location>
        <begin position="3736"/>
        <end position="3763"/>
    </location>
</feature>
<feature type="region of interest" description="Disordered" evidence="5">
    <location>
        <begin position="588"/>
        <end position="876"/>
    </location>
</feature>
<keyword evidence="9" id="KW-1185">Reference proteome</keyword>
<dbReference type="Proteomes" id="UP000224006">
    <property type="component" value="Chromosome II"/>
</dbReference>
<evidence type="ECO:0000256" key="6">
    <source>
        <dbReference type="SAM" id="Phobius"/>
    </source>
</evidence>
<feature type="region of interest" description="Disordered" evidence="5">
    <location>
        <begin position="1388"/>
        <end position="1446"/>
    </location>
</feature>
<feature type="compositionally biased region" description="Acidic residues" evidence="5">
    <location>
        <begin position="1818"/>
        <end position="1832"/>
    </location>
</feature>
<dbReference type="InterPro" id="IPR045120">
    <property type="entry name" value="Suco/Slp1-like"/>
</dbReference>
<organism evidence="8 9">
    <name type="scientific">Besnoitia besnoiti</name>
    <name type="common">Apicomplexan protozoan</name>
    <dbReference type="NCBI Taxonomy" id="94643"/>
    <lineage>
        <taxon>Eukaryota</taxon>
        <taxon>Sar</taxon>
        <taxon>Alveolata</taxon>
        <taxon>Apicomplexa</taxon>
        <taxon>Conoidasida</taxon>
        <taxon>Coccidia</taxon>
        <taxon>Eucoccidiorida</taxon>
        <taxon>Eimeriorina</taxon>
        <taxon>Sarcocystidae</taxon>
        <taxon>Besnoitia</taxon>
    </lineage>
</organism>
<proteinExistence type="predicted"/>
<feature type="domain" description="SUN" evidence="7">
    <location>
        <begin position="1616"/>
        <end position="1794"/>
    </location>
</feature>
<evidence type="ECO:0000256" key="1">
    <source>
        <dbReference type="ARBA" id="ARBA00004308"/>
    </source>
</evidence>
<dbReference type="KEGG" id="bbes:BESB_033450"/>
<keyword evidence="4 6" id="KW-0472">Membrane</keyword>
<feature type="compositionally biased region" description="Basic and acidic residues" evidence="5">
    <location>
        <begin position="1911"/>
        <end position="1929"/>
    </location>
</feature>
<dbReference type="GO" id="GO:0012505">
    <property type="term" value="C:endomembrane system"/>
    <property type="evidence" value="ECO:0007669"/>
    <property type="project" value="UniProtKB-SubCell"/>
</dbReference>
<dbReference type="OrthoDB" id="333188at2759"/>
<feature type="region of interest" description="Disordered" evidence="5">
    <location>
        <begin position="2620"/>
        <end position="2652"/>
    </location>
</feature>
<keyword evidence="3 6" id="KW-1133">Transmembrane helix</keyword>
<dbReference type="GO" id="GO:0005737">
    <property type="term" value="C:cytoplasm"/>
    <property type="evidence" value="ECO:0007669"/>
    <property type="project" value="TreeGrafter"/>
</dbReference>
<feature type="compositionally biased region" description="Low complexity" evidence="5">
    <location>
        <begin position="2191"/>
        <end position="2205"/>
    </location>
</feature>
<feature type="region of interest" description="Disordered" evidence="5">
    <location>
        <begin position="1484"/>
        <end position="1627"/>
    </location>
</feature>
<feature type="compositionally biased region" description="Low complexity" evidence="5">
    <location>
        <begin position="2356"/>
        <end position="2376"/>
    </location>
</feature>
<feature type="region of interest" description="Disordered" evidence="5">
    <location>
        <begin position="3338"/>
        <end position="3412"/>
    </location>
</feature>
<feature type="compositionally biased region" description="Basic and acidic residues" evidence="5">
    <location>
        <begin position="2036"/>
        <end position="2045"/>
    </location>
</feature>
<feature type="compositionally biased region" description="Low complexity" evidence="5">
    <location>
        <begin position="2699"/>
        <end position="2710"/>
    </location>
</feature>
<feature type="compositionally biased region" description="Low complexity" evidence="5">
    <location>
        <begin position="2316"/>
        <end position="2328"/>
    </location>
</feature>
<evidence type="ECO:0000313" key="8">
    <source>
        <dbReference type="EMBL" id="PFH36887.1"/>
    </source>
</evidence>
<feature type="region of interest" description="Disordered" evidence="5">
    <location>
        <begin position="363"/>
        <end position="422"/>
    </location>
</feature>
<dbReference type="VEuPathDB" id="ToxoDB:BESB_033450"/>
<feature type="compositionally biased region" description="Gly residues" evidence="5">
    <location>
        <begin position="1864"/>
        <end position="1873"/>
    </location>
</feature>
<protein>
    <submittedName>
        <fullName evidence="8">Sad1/UNC family protein</fullName>
    </submittedName>
</protein>
<feature type="compositionally biased region" description="Basic and acidic residues" evidence="5">
    <location>
        <begin position="3098"/>
        <end position="3107"/>
    </location>
</feature>
<feature type="compositionally biased region" description="Low complexity" evidence="5">
    <location>
        <begin position="1835"/>
        <end position="1858"/>
    </location>
</feature>
<dbReference type="RefSeq" id="XP_029220896.1">
    <property type="nucleotide sequence ID" value="XM_029361931.1"/>
</dbReference>
<evidence type="ECO:0000256" key="3">
    <source>
        <dbReference type="ARBA" id="ARBA00022989"/>
    </source>
</evidence>
<feature type="region of interest" description="Disordered" evidence="5">
    <location>
        <begin position="96"/>
        <end position="123"/>
    </location>
</feature>
<feature type="compositionally biased region" description="Basic and acidic residues" evidence="5">
    <location>
        <begin position="2527"/>
        <end position="2563"/>
    </location>
</feature>
<dbReference type="PANTHER" id="PTHR12953:SF0">
    <property type="entry name" value="SUN DOMAIN-CONTAINING OSSIFICATION FACTOR"/>
    <property type="match status" value="1"/>
</dbReference>
<dbReference type="Pfam" id="PF07738">
    <property type="entry name" value="Sad1_UNC"/>
    <property type="match status" value="1"/>
</dbReference>
<comment type="subcellular location">
    <subcellularLocation>
        <location evidence="1">Endomembrane system</location>
    </subcellularLocation>
</comment>
<feature type="compositionally biased region" description="Low complexity" evidence="5">
    <location>
        <begin position="1582"/>
        <end position="1613"/>
    </location>
</feature>
<dbReference type="GO" id="GO:0034975">
    <property type="term" value="P:protein folding in endoplasmic reticulum"/>
    <property type="evidence" value="ECO:0007669"/>
    <property type="project" value="TreeGrafter"/>
</dbReference>
<feature type="compositionally biased region" description="Basic and acidic residues" evidence="5">
    <location>
        <begin position="1487"/>
        <end position="1530"/>
    </location>
</feature>
<accession>A0A2A9MMA6</accession>
<feature type="compositionally biased region" description="Low complexity" evidence="5">
    <location>
        <begin position="2852"/>
        <end position="2864"/>
    </location>
</feature>
<feature type="compositionally biased region" description="Basic and acidic residues" evidence="5">
    <location>
        <begin position="2149"/>
        <end position="2160"/>
    </location>
</feature>
<feature type="compositionally biased region" description="Basic residues" evidence="5">
    <location>
        <begin position="3773"/>
        <end position="3786"/>
    </location>
</feature>
<feature type="transmembrane region" description="Helical" evidence="6">
    <location>
        <begin position="3258"/>
        <end position="3280"/>
    </location>
</feature>
<feature type="compositionally biased region" description="Low complexity" evidence="5">
    <location>
        <begin position="1190"/>
        <end position="1227"/>
    </location>
</feature>
<feature type="region of interest" description="Disordered" evidence="5">
    <location>
        <begin position="2477"/>
        <end position="2598"/>
    </location>
</feature>
<feature type="region of interest" description="Disordered" evidence="5">
    <location>
        <begin position="893"/>
        <end position="1051"/>
    </location>
</feature>
<feature type="compositionally biased region" description="Basic and acidic residues" evidence="5">
    <location>
        <begin position="3388"/>
        <end position="3409"/>
    </location>
</feature>
<feature type="compositionally biased region" description="Basic and acidic residues" evidence="5">
    <location>
        <begin position="2275"/>
        <end position="2292"/>
    </location>
</feature>
<feature type="compositionally biased region" description="Basic and acidic residues" evidence="5">
    <location>
        <begin position="411"/>
        <end position="421"/>
    </location>
</feature>
<name>A0A2A9MMA6_BESBE</name>
<feature type="compositionally biased region" description="Basic and acidic residues" evidence="5">
    <location>
        <begin position="1103"/>
        <end position="1112"/>
    </location>
</feature>
<feature type="compositionally biased region" description="Basic and acidic residues" evidence="5">
    <location>
        <begin position="802"/>
        <end position="828"/>
    </location>
</feature>
<feature type="transmembrane region" description="Helical" evidence="6">
    <location>
        <begin position="3142"/>
        <end position="3165"/>
    </location>
</feature>
<feature type="compositionally biased region" description="Low complexity" evidence="5">
    <location>
        <begin position="2621"/>
        <end position="2645"/>
    </location>
</feature>
<evidence type="ECO:0000256" key="4">
    <source>
        <dbReference type="ARBA" id="ARBA00023136"/>
    </source>
</evidence>
<dbReference type="PROSITE" id="PS51469">
    <property type="entry name" value="SUN"/>
    <property type="match status" value="1"/>
</dbReference>
<dbReference type="GO" id="GO:0016020">
    <property type="term" value="C:membrane"/>
    <property type="evidence" value="ECO:0007669"/>
    <property type="project" value="InterPro"/>
</dbReference>
<dbReference type="InterPro" id="IPR012919">
    <property type="entry name" value="SUN_dom"/>
</dbReference>
<reference evidence="8 9" key="1">
    <citation type="submission" date="2017-09" db="EMBL/GenBank/DDBJ databases">
        <title>Genome sequencing of Besnoitia besnoiti strain Bb-Ger1.</title>
        <authorList>
            <person name="Schares G."/>
            <person name="Venepally P."/>
            <person name="Lorenzi H.A."/>
        </authorList>
    </citation>
    <scope>NUCLEOTIDE SEQUENCE [LARGE SCALE GENOMIC DNA]</scope>
    <source>
        <strain evidence="8 9">Bb-Ger1</strain>
    </source>
</reference>
<dbReference type="EMBL" id="NWUJ01000002">
    <property type="protein sequence ID" value="PFH36887.1"/>
    <property type="molecule type" value="Genomic_DNA"/>
</dbReference>